<dbReference type="Gene3D" id="3.40.190.290">
    <property type="match status" value="1"/>
</dbReference>
<keyword evidence="2" id="KW-0805">Transcription regulation</keyword>
<dbReference type="PANTHER" id="PTHR30537">
    <property type="entry name" value="HTH-TYPE TRANSCRIPTIONAL REGULATOR"/>
    <property type="match status" value="1"/>
</dbReference>
<dbReference type="PANTHER" id="PTHR30537:SF5">
    <property type="entry name" value="HTH-TYPE TRANSCRIPTIONAL ACTIVATOR TTDR-RELATED"/>
    <property type="match status" value="1"/>
</dbReference>
<feature type="domain" description="HTH lysR-type" evidence="5">
    <location>
        <begin position="1"/>
        <end position="59"/>
    </location>
</feature>
<dbReference type="EMBL" id="QFPO01000003">
    <property type="protein sequence ID" value="PZQ18345.1"/>
    <property type="molecule type" value="Genomic_DNA"/>
</dbReference>
<name>A0A2W5KU40_9GAMM</name>
<dbReference type="Pfam" id="PF03466">
    <property type="entry name" value="LysR_substrate"/>
    <property type="match status" value="1"/>
</dbReference>
<protein>
    <recommendedName>
        <fullName evidence="5">HTH lysR-type domain-containing protein</fullName>
    </recommendedName>
</protein>
<evidence type="ECO:0000313" key="6">
    <source>
        <dbReference type="EMBL" id="PZQ18345.1"/>
    </source>
</evidence>
<dbReference type="AlphaFoldDB" id="A0A2W5KU40"/>
<dbReference type="Pfam" id="PF00126">
    <property type="entry name" value="HTH_1"/>
    <property type="match status" value="1"/>
</dbReference>
<dbReference type="FunFam" id="1.10.10.10:FF:000001">
    <property type="entry name" value="LysR family transcriptional regulator"/>
    <property type="match status" value="1"/>
</dbReference>
<dbReference type="SUPFAM" id="SSF46785">
    <property type="entry name" value="Winged helix' DNA-binding domain"/>
    <property type="match status" value="1"/>
</dbReference>
<comment type="similarity">
    <text evidence="1">Belongs to the LysR transcriptional regulatory family.</text>
</comment>
<dbReference type="PRINTS" id="PR00039">
    <property type="entry name" value="HTHLYSR"/>
</dbReference>
<evidence type="ECO:0000256" key="1">
    <source>
        <dbReference type="ARBA" id="ARBA00009437"/>
    </source>
</evidence>
<dbReference type="InterPro" id="IPR036388">
    <property type="entry name" value="WH-like_DNA-bd_sf"/>
</dbReference>
<keyword evidence="3" id="KW-0238">DNA-binding</keyword>
<evidence type="ECO:0000256" key="4">
    <source>
        <dbReference type="ARBA" id="ARBA00023163"/>
    </source>
</evidence>
<keyword evidence="4" id="KW-0804">Transcription</keyword>
<sequence length="298" mass="32371">MDRLQELAVMQAAAQAGSFVLAAQRLGMSQASVTRAVASLERRLGVPVFDRSTAQVRLTDAGVEFLEHARRISETLDQAGAAALAGLPQARGAITVSAPMGLAAAGLGPVLIAFAAAYPRVDVRCRFHECPKETPDAAADVVLRLSKDRGSPVERVVGRAWRTTAATAAYLDRHGVPKSLKDLSRHRLIDVRTQSSESVWRAMESPRLELVSQVWADSDEAALDACTAGMGLARVWSYDVIRSDLREVLPRYRETPVNIVLHARHSEPWHPAQLFAGLAHEILARQAFPTAAAHKPRK</sequence>
<dbReference type="Proteomes" id="UP000249046">
    <property type="component" value="Unassembled WGS sequence"/>
</dbReference>
<evidence type="ECO:0000256" key="3">
    <source>
        <dbReference type="ARBA" id="ARBA00023125"/>
    </source>
</evidence>
<dbReference type="InterPro" id="IPR058163">
    <property type="entry name" value="LysR-type_TF_proteobact-type"/>
</dbReference>
<reference evidence="6 7" key="1">
    <citation type="submission" date="2017-08" db="EMBL/GenBank/DDBJ databases">
        <title>Infants hospitalized years apart are colonized by the same room-sourced microbial strains.</title>
        <authorList>
            <person name="Brooks B."/>
            <person name="Olm M.R."/>
            <person name="Firek B.A."/>
            <person name="Baker R."/>
            <person name="Thomas B.C."/>
            <person name="Morowitz M.J."/>
            <person name="Banfield J.F."/>
        </authorList>
    </citation>
    <scope>NUCLEOTIDE SEQUENCE [LARGE SCALE GENOMIC DNA]</scope>
    <source>
        <strain evidence="6">S2_005_003_R2_42</strain>
    </source>
</reference>
<evidence type="ECO:0000256" key="2">
    <source>
        <dbReference type="ARBA" id="ARBA00023015"/>
    </source>
</evidence>
<gene>
    <name evidence="6" type="ORF">DI564_03280</name>
</gene>
<comment type="caution">
    <text evidence="6">The sequence shown here is derived from an EMBL/GenBank/DDBJ whole genome shotgun (WGS) entry which is preliminary data.</text>
</comment>
<dbReference type="PROSITE" id="PS50931">
    <property type="entry name" value="HTH_LYSR"/>
    <property type="match status" value="1"/>
</dbReference>
<dbReference type="SUPFAM" id="SSF53850">
    <property type="entry name" value="Periplasmic binding protein-like II"/>
    <property type="match status" value="1"/>
</dbReference>
<accession>A0A2W5KU40</accession>
<dbReference type="GO" id="GO:0003700">
    <property type="term" value="F:DNA-binding transcription factor activity"/>
    <property type="evidence" value="ECO:0007669"/>
    <property type="project" value="InterPro"/>
</dbReference>
<dbReference type="InterPro" id="IPR036390">
    <property type="entry name" value="WH_DNA-bd_sf"/>
</dbReference>
<dbReference type="GO" id="GO:0006351">
    <property type="term" value="P:DNA-templated transcription"/>
    <property type="evidence" value="ECO:0007669"/>
    <property type="project" value="TreeGrafter"/>
</dbReference>
<dbReference type="InterPro" id="IPR000847">
    <property type="entry name" value="LysR_HTH_N"/>
</dbReference>
<dbReference type="GO" id="GO:0043565">
    <property type="term" value="F:sequence-specific DNA binding"/>
    <property type="evidence" value="ECO:0007669"/>
    <property type="project" value="TreeGrafter"/>
</dbReference>
<dbReference type="InterPro" id="IPR005119">
    <property type="entry name" value="LysR_subst-bd"/>
</dbReference>
<proteinExistence type="inferred from homology"/>
<dbReference type="Gene3D" id="1.10.10.10">
    <property type="entry name" value="Winged helix-like DNA-binding domain superfamily/Winged helix DNA-binding domain"/>
    <property type="match status" value="1"/>
</dbReference>
<organism evidence="6 7">
    <name type="scientific">Rhodanobacter denitrificans</name>
    <dbReference type="NCBI Taxonomy" id="666685"/>
    <lineage>
        <taxon>Bacteria</taxon>
        <taxon>Pseudomonadati</taxon>
        <taxon>Pseudomonadota</taxon>
        <taxon>Gammaproteobacteria</taxon>
        <taxon>Lysobacterales</taxon>
        <taxon>Rhodanobacteraceae</taxon>
        <taxon>Rhodanobacter</taxon>
    </lineage>
</organism>
<evidence type="ECO:0000313" key="7">
    <source>
        <dbReference type="Proteomes" id="UP000249046"/>
    </source>
</evidence>
<evidence type="ECO:0000259" key="5">
    <source>
        <dbReference type="PROSITE" id="PS50931"/>
    </source>
</evidence>